<accession>A0A0D2MGP3</accession>
<dbReference type="EMBL" id="KN817547">
    <property type="protein sequence ID" value="KJA22803.1"/>
    <property type="molecule type" value="Genomic_DNA"/>
</dbReference>
<evidence type="ECO:0000313" key="1">
    <source>
        <dbReference type="EMBL" id="KJA22803.1"/>
    </source>
</evidence>
<dbReference type="AlphaFoldDB" id="A0A0D2MGP3"/>
<sequence>MPHALLTPRELPPPNDALQAVEALVTPAYTSAGSGGSGLFRCVQCAGYAVTAMEGPMKSTAIYHAVAIITRCPPDTLSRVDAPTLPAMGPAALDIYDLHFKVRVLLVRFAVTKTCTMRYPAYAARRTECTAGCALRRHCGTFVRVPQFSVDTVVDRLCDAVEQKTTRSNTDLIEYQRSLRRDEGHHRVPTGGGRAVRSGAPVESAEGFSAVVVPRGIM</sequence>
<proteinExistence type="predicted"/>
<name>A0A0D2MGP3_HYPSF</name>
<keyword evidence="2" id="KW-1185">Reference proteome</keyword>
<dbReference type="Proteomes" id="UP000054270">
    <property type="component" value="Unassembled WGS sequence"/>
</dbReference>
<gene>
    <name evidence="1" type="ORF">HYPSUDRAFT_215550</name>
</gene>
<protein>
    <submittedName>
        <fullName evidence="1">Uncharacterized protein</fullName>
    </submittedName>
</protein>
<evidence type="ECO:0000313" key="2">
    <source>
        <dbReference type="Proteomes" id="UP000054270"/>
    </source>
</evidence>
<reference evidence="2" key="1">
    <citation type="submission" date="2014-04" db="EMBL/GenBank/DDBJ databases">
        <title>Evolutionary Origins and Diversification of the Mycorrhizal Mutualists.</title>
        <authorList>
            <consortium name="DOE Joint Genome Institute"/>
            <consortium name="Mycorrhizal Genomics Consortium"/>
            <person name="Kohler A."/>
            <person name="Kuo A."/>
            <person name="Nagy L.G."/>
            <person name="Floudas D."/>
            <person name="Copeland A."/>
            <person name="Barry K.W."/>
            <person name="Cichocki N."/>
            <person name="Veneault-Fourrey C."/>
            <person name="LaButti K."/>
            <person name="Lindquist E.A."/>
            <person name="Lipzen A."/>
            <person name="Lundell T."/>
            <person name="Morin E."/>
            <person name="Murat C."/>
            <person name="Riley R."/>
            <person name="Ohm R."/>
            <person name="Sun H."/>
            <person name="Tunlid A."/>
            <person name="Henrissat B."/>
            <person name="Grigoriev I.V."/>
            <person name="Hibbett D.S."/>
            <person name="Martin F."/>
        </authorList>
    </citation>
    <scope>NUCLEOTIDE SEQUENCE [LARGE SCALE GENOMIC DNA]</scope>
    <source>
        <strain evidence="2">FD-334 SS-4</strain>
    </source>
</reference>
<organism evidence="1 2">
    <name type="scientific">Hypholoma sublateritium (strain FD-334 SS-4)</name>
    <dbReference type="NCBI Taxonomy" id="945553"/>
    <lineage>
        <taxon>Eukaryota</taxon>
        <taxon>Fungi</taxon>
        <taxon>Dikarya</taxon>
        <taxon>Basidiomycota</taxon>
        <taxon>Agaricomycotina</taxon>
        <taxon>Agaricomycetes</taxon>
        <taxon>Agaricomycetidae</taxon>
        <taxon>Agaricales</taxon>
        <taxon>Agaricineae</taxon>
        <taxon>Strophariaceae</taxon>
        <taxon>Hypholoma</taxon>
    </lineage>
</organism>